<dbReference type="SUPFAM" id="SSF53850">
    <property type="entry name" value="Periplasmic binding protein-like II"/>
    <property type="match status" value="1"/>
</dbReference>
<dbReference type="Pfam" id="PF03401">
    <property type="entry name" value="TctC"/>
    <property type="match status" value="1"/>
</dbReference>
<sequence length="327" mass="34443">MHSTTLTALFGATFCIAATGAQAAQADSFPNRPIRMIVAFSAGGSTDTVARYYAVKLGEVLKTNVIVENRPGAAQMIGINATLNAPADGYTIYLGTGSSLSQNPGVRTNLPYDPLKNFTLLGLVATTPGVIVVTPALPVQTFSELITYAKANPGKLNYGSSGLGSASHLQAEYFLSLTGVQATHIPFKADAEIMTAMSGNLVHLGIAPIQGAVGAIRTGKVRPLAITSATRIASLPDTPSVSELGFKELQAIDPYTYYGLVGPSGIPDAVVTKINAAINTVSAMPQTKELMGQNYFYPSTSTPESFRNYIAQDIAKWRSFSSKIKLD</sequence>
<dbReference type="Proteomes" id="UP000542125">
    <property type="component" value="Unassembled WGS sequence"/>
</dbReference>
<dbReference type="InterPro" id="IPR005064">
    <property type="entry name" value="BUG"/>
</dbReference>
<dbReference type="PANTHER" id="PTHR42928:SF5">
    <property type="entry name" value="BLR1237 PROTEIN"/>
    <property type="match status" value="1"/>
</dbReference>
<keyword evidence="3" id="KW-0675">Receptor</keyword>
<feature type="chain" id="PRO_5031168346" evidence="2">
    <location>
        <begin position="24"/>
        <end position="327"/>
    </location>
</feature>
<dbReference type="PIRSF" id="PIRSF017082">
    <property type="entry name" value="YflP"/>
    <property type="match status" value="1"/>
</dbReference>
<dbReference type="InterPro" id="IPR042100">
    <property type="entry name" value="Bug_dom1"/>
</dbReference>
<evidence type="ECO:0000313" key="4">
    <source>
        <dbReference type="Proteomes" id="UP000542125"/>
    </source>
</evidence>
<dbReference type="CDD" id="cd07012">
    <property type="entry name" value="PBP2_Bug_TTT"/>
    <property type="match status" value="1"/>
</dbReference>
<keyword evidence="2" id="KW-0732">Signal</keyword>
<reference evidence="3 4" key="1">
    <citation type="submission" date="2020-07" db="EMBL/GenBank/DDBJ databases">
        <title>Genomic Encyclopedia of Type Strains, Phase IV (KMG-V): Genome sequencing to study the core and pangenomes of soil and plant-associated prokaryotes.</title>
        <authorList>
            <person name="Whitman W."/>
        </authorList>
    </citation>
    <scope>NUCLEOTIDE SEQUENCE [LARGE SCALE GENOMIC DNA]</scope>
    <source>
        <strain evidence="3 4">SAS40</strain>
    </source>
</reference>
<dbReference type="RefSeq" id="WP_179586707.1">
    <property type="nucleotide sequence ID" value="NZ_JACBYR010000001.1"/>
</dbReference>
<keyword evidence="4" id="KW-1185">Reference proteome</keyword>
<accession>A0A7Y9IUK0</accession>
<comment type="caution">
    <text evidence="3">The sequence shown here is derived from an EMBL/GenBank/DDBJ whole genome shotgun (WGS) entry which is preliminary data.</text>
</comment>
<evidence type="ECO:0000313" key="3">
    <source>
        <dbReference type="EMBL" id="NYE83223.1"/>
    </source>
</evidence>
<gene>
    <name evidence="3" type="ORF">FHW18_002494</name>
</gene>
<dbReference type="AlphaFoldDB" id="A0A7Y9IUK0"/>
<dbReference type="PANTHER" id="PTHR42928">
    <property type="entry name" value="TRICARBOXYLATE-BINDING PROTEIN"/>
    <property type="match status" value="1"/>
</dbReference>
<comment type="similarity">
    <text evidence="1">Belongs to the UPF0065 (bug) family.</text>
</comment>
<dbReference type="EMBL" id="JACBYR010000001">
    <property type="protein sequence ID" value="NYE83223.1"/>
    <property type="molecule type" value="Genomic_DNA"/>
</dbReference>
<dbReference type="Gene3D" id="3.40.190.10">
    <property type="entry name" value="Periplasmic binding protein-like II"/>
    <property type="match status" value="1"/>
</dbReference>
<evidence type="ECO:0000256" key="1">
    <source>
        <dbReference type="ARBA" id="ARBA00006987"/>
    </source>
</evidence>
<feature type="signal peptide" evidence="2">
    <location>
        <begin position="1"/>
        <end position="23"/>
    </location>
</feature>
<evidence type="ECO:0000256" key="2">
    <source>
        <dbReference type="SAM" id="SignalP"/>
    </source>
</evidence>
<organism evidence="3 4">
    <name type="scientific">Pigmentiphaga litoralis</name>
    <dbReference type="NCBI Taxonomy" id="516702"/>
    <lineage>
        <taxon>Bacteria</taxon>
        <taxon>Pseudomonadati</taxon>
        <taxon>Pseudomonadota</taxon>
        <taxon>Betaproteobacteria</taxon>
        <taxon>Burkholderiales</taxon>
        <taxon>Alcaligenaceae</taxon>
        <taxon>Pigmentiphaga</taxon>
    </lineage>
</organism>
<proteinExistence type="inferred from homology"/>
<protein>
    <submittedName>
        <fullName evidence="3">Tripartite-type tricarboxylate transporter receptor subunit TctC</fullName>
    </submittedName>
</protein>
<dbReference type="Gene3D" id="3.40.190.150">
    <property type="entry name" value="Bordetella uptake gene, domain 1"/>
    <property type="match status" value="1"/>
</dbReference>
<name>A0A7Y9IUK0_9BURK</name>